<evidence type="ECO:0000313" key="2">
    <source>
        <dbReference type="Proteomes" id="UP000006352"/>
    </source>
</evidence>
<dbReference type="EMBL" id="HE797081">
    <property type="protein sequence ID" value="CCM02473.1"/>
    <property type="molecule type" value="Genomic_DNA"/>
</dbReference>
<gene>
    <name evidence="1" type="ORF">FIBRA_04573</name>
</gene>
<sequence length="330" mass="36733">MTALPSRTYLLSQGFHENAVSAYDVCLRFEEQVAGDDKATIYARILGYLILHAPSGGALQQVVKEIHSCSEDYNRLSALGECFMNQFFRPFKKYKGRTPAPSSHPSQPSFDILKTDLRAKIQEAPKNHEDAKLKALIRDGFRCIVTGKYEMNAMLNPSLAPSLKELEQVGVVRTQCTHIVPVSTYFGVSSSDSNEKKSDYLCFGVGCAKALRIDVHDWFDCLIIWLEPTNVENRYKVSSVSTFSLSVLKLPEEVTFTTPDDINLPLPSRTLLALHAACAKVAHLSGAGEYTERIDREAEYIRVLANDGSSGEMLNNALFSRLNELTRVEA</sequence>
<dbReference type="InParanoid" id="J4G7L3"/>
<dbReference type="OrthoDB" id="2104739at2759"/>
<dbReference type="GeneID" id="24097384"/>
<accession>J4G7L3</accession>
<name>J4G7L3_9APHY</name>
<organism evidence="1 2">
    <name type="scientific">Fibroporia radiculosa</name>
    <dbReference type="NCBI Taxonomy" id="599839"/>
    <lineage>
        <taxon>Eukaryota</taxon>
        <taxon>Fungi</taxon>
        <taxon>Dikarya</taxon>
        <taxon>Basidiomycota</taxon>
        <taxon>Agaricomycotina</taxon>
        <taxon>Agaricomycetes</taxon>
        <taxon>Polyporales</taxon>
        <taxon>Fibroporiaceae</taxon>
        <taxon>Fibroporia</taxon>
    </lineage>
</organism>
<dbReference type="STRING" id="599839.J4G7L3"/>
<dbReference type="RefSeq" id="XP_012181756.1">
    <property type="nucleotide sequence ID" value="XM_012326366.1"/>
</dbReference>
<dbReference type="HOGENOM" id="CLU_049186_1_0_1"/>
<evidence type="ECO:0008006" key="3">
    <source>
        <dbReference type="Google" id="ProtNLM"/>
    </source>
</evidence>
<evidence type="ECO:0000313" key="1">
    <source>
        <dbReference type="EMBL" id="CCM02473.1"/>
    </source>
</evidence>
<dbReference type="AlphaFoldDB" id="J4G7L3"/>
<reference evidence="1 2" key="1">
    <citation type="journal article" date="2012" name="Appl. Environ. Microbiol.">
        <title>Short-read sequencing for genomic analysis of the brown rot fungus Fibroporia radiculosa.</title>
        <authorList>
            <person name="Tang J.D."/>
            <person name="Perkins A.D."/>
            <person name="Sonstegard T.S."/>
            <person name="Schroeder S.G."/>
            <person name="Burgess S.C."/>
            <person name="Diehl S.V."/>
        </authorList>
    </citation>
    <scope>NUCLEOTIDE SEQUENCE [LARGE SCALE GENOMIC DNA]</scope>
    <source>
        <strain evidence="1 2">TFFH 294</strain>
    </source>
</reference>
<protein>
    <recommendedName>
        <fullName evidence="3">HNH nuclease domain-containing protein</fullName>
    </recommendedName>
</protein>
<proteinExistence type="predicted"/>
<keyword evidence="2" id="KW-1185">Reference proteome</keyword>
<dbReference type="Proteomes" id="UP000006352">
    <property type="component" value="Unassembled WGS sequence"/>
</dbReference>